<organism evidence="3 4">
    <name type="scientific">Silicimonas algicola</name>
    <dbReference type="NCBI Taxonomy" id="1826607"/>
    <lineage>
        <taxon>Bacteria</taxon>
        <taxon>Pseudomonadati</taxon>
        <taxon>Pseudomonadota</taxon>
        <taxon>Alphaproteobacteria</taxon>
        <taxon>Rhodobacterales</taxon>
        <taxon>Paracoccaceae</taxon>
    </lineage>
</organism>
<dbReference type="AlphaFoldDB" id="A0A316GA79"/>
<protein>
    <submittedName>
        <fullName evidence="3">Uncharacterized protein</fullName>
    </submittedName>
</protein>
<evidence type="ECO:0000256" key="2">
    <source>
        <dbReference type="SAM" id="Phobius"/>
    </source>
</evidence>
<keyword evidence="2" id="KW-0812">Transmembrane</keyword>
<gene>
    <name evidence="3" type="ORF">C8D95_102146</name>
</gene>
<dbReference type="Proteomes" id="UP000245390">
    <property type="component" value="Unassembled WGS sequence"/>
</dbReference>
<keyword evidence="2" id="KW-1133">Transmembrane helix</keyword>
<dbReference type="KEGG" id="salo:EF888_13435"/>
<feature type="transmembrane region" description="Helical" evidence="2">
    <location>
        <begin position="12"/>
        <end position="33"/>
    </location>
</feature>
<feature type="compositionally biased region" description="Low complexity" evidence="1">
    <location>
        <begin position="91"/>
        <end position="104"/>
    </location>
</feature>
<evidence type="ECO:0000313" key="4">
    <source>
        <dbReference type="Proteomes" id="UP000245390"/>
    </source>
</evidence>
<sequence length="270" mass="27326">MAKRGVFGTLGGLFKLAIWALAAVVVLALWLNWSKDEVVETETAATETSADTLPARAEQTPESVAAEESATPVPAEAETGGAAIPEGTGLAETPADAGAAATAESPDDTPPPSLEAPAAEAMRSAVEGAVDTANRSLTEAQGSGTSSGAAAEILPAPVLEEEDMVKIPVPEPMTVIDVVTDPAVYAFVEARPVENGIDLTTTQTVDGETTFVRRRVICDPLSTAVIGEAVAVEALPGAPDGVDTTPAEDGSTDAALASFACGLDLEETGQ</sequence>
<proteinExistence type="predicted"/>
<evidence type="ECO:0000256" key="1">
    <source>
        <dbReference type="SAM" id="MobiDB-lite"/>
    </source>
</evidence>
<feature type="region of interest" description="Disordered" evidence="1">
    <location>
        <begin position="44"/>
        <end position="127"/>
    </location>
</feature>
<dbReference type="RefSeq" id="WP_109758109.1">
    <property type="nucleotide sequence ID" value="NZ_CP034588.1"/>
</dbReference>
<keyword evidence="2" id="KW-0472">Membrane</keyword>
<evidence type="ECO:0000313" key="3">
    <source>
        <dbReference type="EMBL" id="PWK57503.1"/>
    </source>
</evidence>
<reference evidence="3 4" key="1">
    <citation type="submission" date="2018-05" db="EMBL/GenBank/DDBJ databases">
        <title>Genomic Encyclopedia of Type Strains, Phase IV (KMG-IV): sequencing the most valuable type-strain genomes for metagenomic binning, comparative biology and taxonomic classification.</title>
        <authorList>
            <person name="Goeker M."/>
        </authorList>
    </citation>
    <scope>NUCLEOTIDE SEQUENCE [LARGE SCALE GENOMIC DNA]</scope>
    <source>
        <strain evidence="3 4">DSM 103371</strain>
    </source>
</reference>
<name>A0A316GA79_9RHOB</name>
<dbReference type="EMBL" id="QGGV01000002">
    <property type="protein sequence ID" value="PWK57503.1"/>
    <property type="molecule type" value="Genomic_DNA"/>
</dbReference>
<keyword evidence="4" id="KW-1185">Reference proteome</keyword>
<comment type="caution">
    <text evidence="3">The sequence shown here is derived from an EMBL/GenBank/DDBJ whole genome shotgun (WGS) entry which is preliminary data.</text>
</comment>
<accession>A0A316GA79</accession>